<gene>
    <name evidence="1" type="ORF">LEQ_1512c</name>
</gene>
<evidence type="ECO:0000313" key="2">
    <source>
        <dbReference type="Proteomes" id="UP000018559"/>
    </source>
</evidence>
<dbReference type="Proteomes" id="UP000018559">
    <property type="component" value="Unassembled WGS sequence"/>
</dbReference>
<reference evidence="1 2" key="1">
    <citation type="journal article" date="2014" name="Genome Announc.">
        <title>The Genome of the Predominant Equine Lactobacillus Species, Lactobacillus equi, Is Reflective of Its Lifestyle Adaptations to an Herbivorous Host.</title>
        <authorList>
            <person name="O'Donnell M.M."/>
            <person name="Harris H.M."/>
            <person name="O'Toole P.W."/>
            <person name="Ross R.P."/>
        </authorList>
    </citation>
    <scope>NUCLEOTIDE SEQUENCE [LARGE SCALE GENOMIC DNA]</scope>
    <source>
        <strain evidence="1 2">DPC 6820</strain>
    </source>
</reference>
<dbReference type="AlphaFoldDB" id="V7HVW2"/>
<organism evidence="1 2">
    <name type="scientific">Ligilactobacillus equi DPC 6820</name>
    <dbReference type="NCBI Taxonomy" id="1392007"/>
    <lineage>
        <taxon>Bacteria</taxon>
        <taxon>Bacillati</taxon>
        <taxon>Bacillota</taxon>
        <taxon>Bacilli</taxon>
        <taxon>Lactobacillales</taxon>
        <taxon>Lactobacillaceae</taxon>
        <taxon>Ligilactobacillus</taxon>
    </lineage>
</organism>
<sequence>MAVGKPVTYIQATAYDGMPKSPSFGNQAEEKIIDRLDEVWEVQRAIDYTRDAFKLVQSYNPEVGQLLYDSYIRHKSREHIAIEMGYSKRSVETQISNACCQFAGCLANVSNGEMDLRVWQK</sequence>
<accession>V7HVW2</accession>
<name>V7HVW2_9LACO</name>
<proteinExistence type="predicted"/>
<protein>
    <submittedName>
        <fullName evidence="1">Uncharacterized protein</fullName>
    </submittedName>
</protein>
<keyword evidence="2" id="KW-1185">Reference proteome</keyword>
<evidence type="ECO:0000313" key="1">
    <source>
        <dbReference type="EMBL" id="ETA74052.1"/>
    </source>
</evidence>
<comment type="caution">
    <text evidence="1">The sequence shown here is derived from an EMBL/GenBank/DDBJ whole genome shotgun (WGS) entry which is preliminary data.</text>
</comment>
<dbReference type="EMBL" id="AWWH01000130">
    <property type="protein sequence ID" value="ETA74052.1"/>
    <property type="molecule type" value="Genomic_DNA"/>
</dbReference>